<evidence type="ECO:0000313" key="2">
    <source>
        <dbReference type="Proteomes" id="UP000320593"/>
    </source>
</evidence>
<name>A0A562SNK9_9HYPH</name>
<sequence length="49" mass="5360">MLALDVCALQCELIAARKDLSLSAALLGRFLPRLGPPRKSAAFFLDMKQ</sequence>
<reference evidence="1 2" key="1">
    <citation type="submission" date="2019-07" db="EMBL/GenBank/DDBJ databases">
        <title>Genomic Encyclopedia of Archaeal and Bacterial Type Strains, Phase II (KMG-II): from individual species to whole genera.</title>
        <authorList>
            <person name="Goeker M."/>
        </authorList>
    </citation>
    <scope>NUCLEOTIDE SEQUENCE [LARGE SCALE GENOMIC DNA]</scope>
    <source>
        <strain evidence="1 2">ATCC BAA-252</strain>
    </source>
</reference>
<dbReference type="AlphaFoldDB" id="A0A562SNK9"/>
<evidence type="ECO:0000313" key="1">
    <source>
        <dbReference type="EMBL" id="TWI82260.1"/>
    </source>
</evidence>
<dbReference type="Proteomes" id="UP000320593">
    <property type="component" value="Unassembled WGS sequence"/>
</dbReference>
<proteinExistence type="predicted"/>
<gene>
    <name evidence="1" type="ORF">JM93_03609</name>
</gene>
<accession>A0A562SNK9</accession>
<keyword evidence="2" id="KW-1185">Reference proteome</keyword>
<protein>
    <submittedName>
        <fullName evidence="1">Uncharacterized protein</fullName>
    </submittedName>
</protein>
<dbReference type="EMBL" id="VLLF01000009">
    <property type="protein sequence ID" value="TWI82260.1"/>
    <property type="molecule type" value="Genomic_DNA"/>
</dbReference>
<organism evidence="1 2">
    <name type="scientific">Roseibium hamelinense</name>
    <dbReference type="NCBI Taxonomy" id="150831"/>
    <lineage>
        <taxon>Bacteria</taxon>
        <taxon>Pseudomonadati</taxon>
        <taxon>Pseudomonadota</taxon>
        <taxon>Alphaproteobacteria</taxon>
        <taxon>Hyphomicrobiales</taxon>
        <taxon>Stappiaceae</taxon>
        <taxon>Roseibium</taxon>
    </lineage>
</organism>
<comment type="caution">
    <text evidence="1">The sequence shown here is derived from an EMBL/GenBank/DDBJ whole genome shotgun (WGS) entry which is preliminary data.</text>
</comment>